<feature type="domain" description="CNNM transmembrane" evidence="13">
    <location>
        <begin position="7"/>
        <end position="222"/>
    </location>
</feature>
<comment type="similarity">
    <text evidence="2">Belongs to the UPF0053 family.</text>
</comment>
<keyword evidence="4 10" id="KW-0812">Transmembrane</keyword>
<dbReference type="InterPro" id="IPR002550">
    <property type="entry name" value="CNNM"/>
</dbReference>
<evidence type="ECO:0000256" key="9">
    <source>
        <dbReference type="PROSITE-ProRule" id="PRU00703"/>
    </source>
</evidence>
<dbReference type="PANTHER" id="PTHR43099:SF2">
    <property type="entry name" value="UPF0053 PROTEIN YRKA"/>
    <property type="match status" value="1"/>
</dbReference>
<dbReference type="InterPro" id="IPR044751">
    <property type="entry name" value="Ion_transp-like_CBS"/>
</dbReference>
<feature type="domain" description="CBS" evidence="12">
    <location>
        <begin position="307"/>
        <end position="372"/>
    </location>
</feature>
<keyword evidence="8 10" id="KW-0472">Membrane</keyword>
<evidence type="ECO:0000256" key="1">
    <source>
        <dbReference type="ARBA" id="ARBA00004651"/>
    </source>
</evidence>
<dbReference type="InterPro" id="IPR016169">
    <property type="entry name" value="FAD-bd_PCMH_sub2"/>
</dbReference>
<evidence type="ECO:0000259" key="12">
    <source>
        <dbReference type="PROSITE" id="PS51371"/>
    </source>
</evidence>
<evidence type="ECO:0000259" key="13">
    <source>
        <dbReference type="PROSITE" id="PS51846"/>
    </source>
</evidence>
<evidence type="ECO:0000256" key="7">
    <source>
        <dbReference type="ARBA" id="ARBA00023122"/>
    </source>
</evidence>
<feature type="domain" description="CBS" evidence="12">
    <location>
        <begin position="240"/>
        <end position="301"/>
    </location>
</feature>
<dbReference type="Pfam" id="PF01595">
    <property type="entry name" value="CNNM"/>
    <property type="match status" value="1"/>
</dbReference>
<dbReference type="InterPro" id="IPR051676">
    <property type="entry name" value="UPF0053_domain"/>
</dbReference>
<protein>
    <submittedName>
        <fullName evidence="14">Hemolysin family protein</fullName>
    </submittedName>
</protein>
<keyword evidence="5" id="KW-0677">Repeat</keyword>
<name>A0A977PWC6_9CYAN</name>
<evidence type="ECO:0000256" key="5">
    <source>
        <dbReference type="ARBA" id="ARBA00022737"/>
    </source>
</evidence>
<organism evidence="14">
    <name type="scientific">Woronichinia naegeliana WA131</name>
    <dbReference type="NCBI Taxonomy" id="2824559"/>
    <lineage>
        <taxon>Bacteria</taxon>
        <taxon>Bacillati</taxon>
        <taxon>Cyanobacteriota</taxon>
        <taxon>Cyanophyceae</taxon>
        <taxon>Synechococcales</taxon>
        <taxon>Coelosphaeriaceae</taxon>
        <taxon>Woronichinia</taxon>
    </lineage>
</organism>
<dbReference type="InterPro" id="IPR000644">
    <property type="entry name" value="CBS_dom"/>
</dbReference>
<keyword evidence="7 9" id="KW-0129">CBS domain</keyword>
<evidence type="ECO:0000256" key="10">
    <source>
        <dbReference type="PROSITE-ProRule" id="PRU01193"/>
    </source>
</evidence>
<dbReference type="Gene3D" id="3.30.465.10">
    <property type="match status" value="1"/>
</dbReference>
<dbReference type="Pfam" id="PF00571">
    <property type="entry name" value="CBS"/>
    <property type="match status" value="2"/>
</dbReference>
<dbReference type="CDD" id="cd04590">
    <property type="entry name" value="CBS_pair_CorC_HlyC_assoc"/>
    <property type="match status" value="1"/>
</dbReference>
<dbReference type="InterPro" id="IPR005170">
    <property type="entry name" value="Transptr-assoc_dom"/>
</dbReference>
<reference evidence="14" key="1">
    <citation type="submission" date="2021-04" db="EMBL/GenBank/DDBJ databases">
        <title>Genome sequence of Woronichinia naegeliana from Washington state freshwater lake bloom.</title>
        <authorList>
            <person name="Dreher T.W."/>
        </authorList>
    </citation>
    <scope>NUCLEOTIDE SEQUENCE</scope>
    <source>
        <strain evidence="14">WA131</strain>
    </source>
</reference>
<dbReference type="PROSITE" id="PS51371">
    <property type="entry name" value="CBS"/>
    <property type="match status" value="2"/>
</dbReference>
<feature type="transmembrane region" description="Helical" evidence="11">
    <location>
        <begin position="111"/>
        <end position="132"/>
    </location>
</feature>
<keyword evidence="3" id="KW-1003">Cell membrane</keyword>
<dbReference type="PROSITE" id="PS51846">
    <property type="entry name" value="CNNM"/>
    <property type="match status" value="1"/>
</dbReference>
<dbReference type="KEGG" id="wna:KA717_03220"/>
<evidence type="ECO:0000256" key="11">
    <source>
        <dbReference type="SAM" id="Phobius"/>
    </source>
</evidence>
<dbReference type="Pfam" id="PF03471">
    <property type="entry name" value="CorC_HlyC"/>
    <property type="match status" value="1"/>
</dbReference>
<dbReference type="Proteomes" id="UP001065613">
    <property type="component" value="Chromosome"/>
</dbReference>
<evidence type="ECO:0000256" key="6">
    <source>
        <dbReference type="ARBA" id="ARBA00022989"/>
    </source>
</evidence>
<comment type="subcellular location">
    <subcellularLocation>
        <location evidence="1">Cell membrane</location>
        <topology evidence="1">Multi-pass membrane protein</topology>
    </subcellularLocation>
</comment>
<dbReference type="Gene3D" id="3.10.580.10">
    <property type="entry name" value="CBS-domain"/>
    <property type="match status" value="1"/>
</dbReference>
<dbReference type="GO" id="GO:0050660">
    <property type="term" value="F:flavin adenine dinucleotide binding"/>
    <property type="evidence" value="ECO:0007669"/>
    <property type="project" value="InterPro"/>
</dbReference>
<evidence type="ECO:0000256" key="4">
    <source>
        <dbReference type="ARBA" id="ARBA00022692"/>
    </source>
</evidence>
<dbReference type="InterPro" id="IPR036318">
    <property type="entry name" value="FAD-bd_PCMH-like_sf"/>
</dbReference>
<feature type="transmembrane region" description="Helical" evidence="11">
    <location>
        <begin position="15"/>
        <end position="38"/>
    </location>
</feature>
<evidence type="ECO:0000256" key="3">
    <source>
        <dbReference type="ARBA" id="ARBA00022475"/>
    </source>
</evidence>
<keyword evidence="6 10" id="KW-1133">Transmembrane helix</keyword>
<proteinExistence type="inferred from homology"/>
<evidence type="ECO:0000256" key="2">
    <source>
        <dbReference type="ARBA" id="ARBA00006337"/>
    </source>
</evidence>
<dbReference type="SUPFAM" id="SSF54631">
    <property type="entry name" value="CBS-domain pair"/>
    <property type="match status" value="1"/>
</dbReference>
<dbReference type="PANTHER" id="PTHR43099">
    <property type="entry name" value="UPF0053 PROTEIN YRKA"/>
    <property type="match status" value="1"/>
</dbReference>
<accession>A0A977PWC6</accession>
<dbReference type="GO" id="GO:0005886">
    <property type="term" value="C:plasma membrane"/>
    <property type="evidence" value="ECO:0007669"/>
    <property type="project" value="UniProtKB-SubCell"/>
</dbReference>
<gene>
    <name evidence="14" type="ORF">KA717_03220</name>
</gene>
<sequence>MTTVIKLMNDLVGRLLLIILLIALNAFFVTAEFSIMAVGRSRISQLRINQRGEKGDRSALAIQYLQKHLDTLLSTTQLGITLASLGLGWLGENTVSQGLTLALVQLPLLPNSAHFLSHLIAIPLAFLLIAYLQIVLGELCPKAIAFLYTETVALFLAPPIKAIARLMNPLIWFLNHSTYWLLEFIGLENIEKRRDLERLTPEELQRLIATEEETIGLGNTERAILNNAFVLRNTTAAEIMIPRSQLVVLNANSTVADLLKAIIAHGYSRYPIKGESLDDIRGIIDIKELAVPLLHGDLCPTARLEAWMKPIRFVSENVPLTDLLASMQRSLKVNPKRSHLKTVMVVDEFGGTSGLITIEDLVTEILGAGEAEENEDRLPLQMLDPQTFIVEASMNLEELNEILGLRLPLADDYQTLGGFLLYEWQKIPHQGESLRYKNLTFTIEVVNGPRLEKVRIYQHFASLVSAR</sequence>
<dbReference type="SMART" id="SM01091">
    <property type="entry name" value="CorC_HlyC"/>
    <property type="match status" value="1"/>
</dbReference>
<dbReference type="InterPro" id="IPR046342">
    <property type="entry name" value="CBS_dom_sf"/>
</dbReference>
<evidence type="ECO:0000313" key="14">
    <source>
        <dbReference type="EMBL" id="UXE61946.1"/>
    </source>
</evidence>
<dbReference type="AlphaFoldDB" id="A0A977PWC6"/>
<dbReference type="EMBL" id="CP073041">
    <property type="protein sequence ID" value="UXE61946.1"/>
    <property type="molecule type" value="Genomic_DNA"/>
</dbReference>
<dbReference type="SUPFAM" id="SSF56176">
    <property type="entry name" value="FAD-binding/transporter-associated domain-like"/>
    <property type="match status" value="1"/>
</dbReference>
<evidence type="ECO:0000256" key="8">
    <source>
        <dbReference type="ARBA" id="ARBA00023136"/>
    </source>
</evidence>